<evidence type="ECO:0000256" key="3">
    <source>
        <dbReference type="ARBA" id="ARBA00022458"/>
    </source>
</evidence>
<dbReference type="InterPro" id="IPR003593">
    <property type="entry name" value="AAA+_ATPase"/>
</dbReference>
<dbReference type="InterPro" id="IPR027417">
    <property type="entry name" value="P-loop_NTPase"/>
</dbReference>
<keyword evidence="5 7" id="KW-0067">ATP-binding</keyword>
<dbReference type="GO" id="GO:0016887">
    <property type="term" value="F:ATP hydrolysis activity"/>
    <property type="evidence" value="ECO:0007669"/>
    <property type="project" value="InterPro"/>
</dbReference>
<dbReference type="Pfam" id="PF13732">
    <property type="entry name" value="DrrA1-3_C"/>
    <property type="match status" value="1"/>
</dbReference>
<organism evidence="7 8">
    <name type="scientific">Parvicella tangerina</name>
    <dbReference type="NCBI Taxonomy" id="2829795"/>
    <lineage>
        <taxon>Bacteria</taxon>
        <taxon>Pseudomonadati</taxon>
        <taxon>Bacteroidota</taxon>
        <taxon>Flavobacteriia</taxon>
        <taxon>Flavobacteriales</taxon>
        <taxon>Parvicellaceae</taxon>
        <taxon>Parvicella</taxon>
    </lineage>
</organism>
<proteinExistence type="inferred from homology"/>
<dbReference type="PANTHER" id="PTHR42711">
    <property type="entry name" value="ABC TRANSPORTER ATP-BINDING PROTEIN"/>
    <property type="match status" value="1"/>
</dbReference>
<dbReference type="SMART" id="SM00382">
    <property type="entry name" value="AAA"/>
    <property type="match status" value="1"/>
</dbReference>
<dbReference type="SUPFAM" id="SSF52540">
    <property type="entry name" value="P-loop containing nucleoside triphosphate hydrolases"/>
    <property type="match status" value="1"/>
</dbReference>
<dbReference type="AlphaFoldDB" id="A0A916N9M7"/>
<keyword evidence="8" id="KW-1185">Reference proteome</keyword>
<dbReference type="PROSITE" id="PS00211">
    <property type="entry name" value="ABC_TRANSPORTER_1"/>
    <property type="match status" value="1"/>
</dbReference>
<reference evidence="7" key="1">
    <citation type="submission" date="2021-04" db="EMBL/GenBank/DDBJ databases">
        <authorList>
            <person name="Rodrigo-Torres L."/>
            <person name="Arahal R. D."/>
            <person name="Lucena T."/>
        </authorList>
    </citation>
    <scope>NUCLEOTIDE SEQUENCE</scope>
    <source>
        <strain evidence="7">AS29M-1</strain>
    </source>
</reference>
<dbReference type="InterPro" id="IPR050763">
    <property type="entry name" value="ABC_transporter_ATP-binding"/>
</dbReference>
<dbReference type="InterPro" id="IPR017871">
    <property type="entry name" value="ABC_transporter-like_CS"/>
</dbReference>
<dbReference type="KEGG" id="ptan:CRYO30217_00912"/>
<evidence type="ECO:0000313" key="8">
    <source>
        <dbReference type="Proteomes" id="UP000683507"/>
    </source>
</evidence>
<name>A0A916N9M7_9FLAO</name>
<dbReference type="EMBL" id="OU015584">
    <property type="protein sequence ID" value="CAG5079308.1"/>
    <property type="molecule type" value="Genomic_DNA"/>
</dbReference>
<sequence length="329" mass="37223">MSNEIIFKAENIVKSYAAHTALDDVSIEVPKQSVYGLLGPNGAGKTSLIRIINQITAPDSGAVYLNGERLRREHISQIGYLPEERGLYKKMKVGEQALYLAQLKGMDKKEAKEALNHWFKKFDILAWWDKKVEELSKGMAQKIQFITTVMHRPQLLILDEPFSGFDPINTNLVKSEILKLRDQGTTIILSTHNMGSVEEICDHITLINKSKKVLDGKLTDVKAKFSDEEYLIEFKGNVVSFANAVWGGWELVNREQLGEHHFLATIKLMEGNTLNNYLKSILEHVEVLGVNKRIPSMNEIFIKAVAQKDNVSAEEVEQSLNQENTQDNE</sequence>
<dbReference type="InterPro" id="IPR003439">
    <property type="entry name" value="ABC_transporter-like_ATP-bd"/>
</dbReference>
<dbReference type="PROSITE" id="PS50893">
    <property type="entry name" value="ABC_TRANSPORTER_2"/>
    <property type="match status" value="1"/>
</dbReference>
<dbReference type="GO" id="GO:0005524">
    <property type="term" value="F:ATP binding"/>
    <property type="evidence" value="ECO:0007669"/>
    <property type="project" value="UniProtKB-KW"/>
</dbReference>
<accession>A0A916N9M7</accession>
<comment type="similarity">
    <text evidence="1">Belongs to the ABC transporter superfamily.</text>
</comment>
<keyword evidence="2" id="KW-0813">Transport</keyword>
<protein>
    <submittedName>
        <fullName evidence="7">Vitamin B12 import ATP-binding protein BtuD</fullName>
    </submittedName>
</protein>
<evidence type="ECO:0000256" key="2">
    <source>
        <dbReference type="ARBA" id="ARBA00022448"/>
    </source>
</evidence>
<evidence type="ECO:0000259" key="6">
    <source>
        <dbReference type="PROSITE" id="PS50893"/>
    </source>
</evidence>
<dbReference type="PANTHER" id="PTHR42711:SF5">
    <property type="entry name" value="ABC TRANSPORTER ATP-BINDING PROTEIN NATA"/>
    <property type="match status" value="1"/>
</dbReference>
<dbReference type="Pfam" id="PF00005">
    <property type="entry name" value="ABC_tran"/>
    <property type="match status" value="1"/>
</dbReference>
<evidence type="ECO:0000313" key="7">
    <source>
        <dbReference type="EMBL" id="CAG5079308.1"/>
    </source>
</evidence>
<dbReference type="Gene3D" id="3.40.50.300">
    <property type="entry name" value="P-loop containing nucleotide triphosphate hydrolases"/>
    <property type="match status" value="1"/>
</dbReference>
<keyword evidence="3" id="KW-0536">Nodulation</keyword>
<evidence type="ECO:0000256" key="4">
    <source>
        <dbReference type="ARBA" id="ARBA00022741"/>
    </source>
</evidence>
<keyword evidence="4" id="KW-0547">Nucleotide-binding</keyword>
<evidence type="ECO:0000256" key="1">
    <source>
        <dbReference type="ARBA" id="ARBA00005417"/>
    </source>
</evidence>
<gene>
    <name evidence="7" type="primary">btuD_2</name>
    <name evidence="7" type="ORF">CRYO30217_00912</name>
</gene>
<feature type="domain" description="ABC transporter" evidence="6">
    <location>
        <begin position="7"/>
        <end position="234"/>
    </location>
</feature>
<dbReference type="Proteomes" id="UP000683507">
    <property type="component" value="Chromosome"/>
</dbReference>
<evidence type="ECO:0000256" key="5">
    <source>
        <dbReference type="ARBA" id="ARBA00022840"/>
    </source>
</evidence>
<dbReference type="InterPro" id="IPR025302">
    <property type="entry name" value="DrrA1/2-like_C"/>
</dbReference>